<dbReference type="EMBL" id="JYDJ01000019">
    <property type="protein sequence ID" value="KRX49204.1"/>
    <property type="molecule type" value="Genomic_DNA"/>
</dbReference>
<gene>
    <name evidence="2" type="ORF">T05_9029</name>
</gene>
<dbReference type="AlphaFoldDB" id="A0A0V0UCK3"/>
<keyword evidence="3" id="KW-1185">Reference proteome</keyword>
<name>A0A0V0UCK3_9BILA</name>
<comment type="caution">
    <text evidence="2">The sequence shown here is derived from an EMBL/GenBank/DDBJ whole genome shotgun (WGS) entry which is preliminary data.</text>
</comment>
<evidence type="ECO:0000313" key="3">
    <source>
        <dbReference type="Proteomes" id="UP000055048"/>
    </source>
</evidence>
<proteinExistence type="predicted"/>
<evidence type="ECO:0000313" key="2">
    <source>
        <dbReference type="EMBL" id="KRX49204.1"/>
    </source>
</evidence>
<reference evidence="2 3" key="1">
    <citation type="submission" date="2015-01" db="EMBL/GenBank/DDBJ databases">
        <title>Evolution of Trichinella species and genotypes.</title>
        <authorList>
            <person name="Korhonen P.K."/>
            <person name="Edoardo P."/>
            <person name="Giuseppe L.R."/>
            <person name="Gasser R.B."/>
        </authorList>
    </citation>
    <scope>NUCLEOTIDE SEQUENCE [LARGE SCALE GENOMIC DNA]</scope>
    <source>
        <strain evidence="2">ISS417</strain>
    </source>
</reference>
<protein>
    <recommendedName>
        <fullName evidence="1">C2H2-type domain-containing protein</fullName>
    </recommendedName>
</protein>
<dbReference type="OrthoDB" id="10325794at2759"/>
<evidence type="ECO:0000259" key="1">
    <source>
        <dbReference type="PROSITE" id="PS00028"/>
    </source>
</evidence>
<feature type="domain" description="C2H2-type" evidence="1">
    <location>
        <begin position="87"/>
        <end position="107"/>
    </location>
</feature>
<dbReference type="STRING" id="144512.A0A0V0UCK3"/>
<dbReference type="PROSITE" id="PS00028">
    <property type="entry name" value="ZINC_FINGER_C2H2_1"/>
    <property type="match status" value="1"/>
</dbReference>
<dbReference type="InterPro" id="IPR013087">
    <property type="entry name" value="Znf_C2H2_type"/>
</dbReference>
<dbReference type="Proteomes" id="UP000055048">
    <property type="component" value="Unassembled WGS sequence"/>
</dbReference>
<accession>A0A0V0UCK3</accession>
<organism evidence="2 3">
    <name type="scientific">Trichinella murrelli</name>
    <dbReference type="NCBI Taxonomy" id="144512"/>
    <lineage>
        <taxon>Eukaryota</taxon>
        <taxon>Metazoa</taxon>
        <taxon>Ecdysozoa</taxon>
        <taxon>Nematoda</taxon>
        <taxon>Enoplea</taxon>
        <taxon>Dorylaimia</taxon>
        <taxon>Trichinellida</taxon>
        <taxon>Trichinellidae</taxon>
        <taxon>Trichinella</taxon>
    </lineage>
</organism>
<sequence length="116" mass="12683">MEWRCCKILRSVSSNGHANPVGGDNVTLHVQNVGTSCRMRTACGITSGRDICSKRNAVVESAWPYLLSSCAWSAHARVHGNNCSFLCLECGQELGSAEKRGRHLLIHYADRCHTPA</sequence>